<organism evidence="15 17">
    <name type="scientific">Ostreococcus tauri</name>
    <name type="common">Marine green alga</name>
    <dbReference type="NCBI Taxonomy" id="70448"/>
    <lineage>
        <taxon>Eukaryota</taxon>
        <taxon>Viridiplantae</taxon>
        <taxon>Chlorophyta</taxon>
        <taxon>Mamiellophyceae</taxon>
        <taxon>Mamiellales</taxon>
        <taxon>Bathycoccaceae</taxon>
        <taxon>Ostreococcus</taxon>
    </lineage>
</organism>
<evidence type="ECO:0000256" key="10">
    <source>
        <dbReference type="ARBA" id="ARBA00023128"/>
    </source>
</evidence>
<keyword evidence="9 12" id="KW-0811">Translocation</keyword>
<keyword evidence="8" id="KW-1133">Transmembrane helix</keyword>
<name>A0A090M564_OSTTA</name>
<evidence type="ECO:0000256" key="2">
    <source>
        <dbReference type="ARBA" id="ARBA00006344"/>
    </source>
</evidence>
<dbReference type="GO" id="GO:0005744">
    <property type="term" value="C:TIM23 mitochondrial import inner membrane translocase complex"/>
    <property type="evidence" value="ECO:0007669"/>
    <property type="project" value="UniProtKB-UniRule"/>
</dbReference>
<dbReference type="PROSITE" id="PS50969">
    <property type="entry name" value="FCP1"/>
    <property type="match status" value="1"/>
</dbReference>
<evidence type="ECO:0000256" key="6">
    <source>
        <dbReference type="ARBA" id="ARBA00022927"/>
    </source>
</evidence>
<sequence>MRRAARRCASALAARSGRTARLASEPTWIPTRALASEAEGEAAKTGTLSDRLGTVALVVGTLAGSVVGASTYASTTEELRREVEANEHVPKALRETPLGGVYGGAIERLLALREWMDDQSHNYLDPISDKLLPDHPPQAEYIPHTLVLDLDDTLINSNWKRERGWRVFKRPGVDGFLAHMAQFYEMVIFTDQLMTYGDPIIERLDPTRYVTHRLYRESAQYKNGEYIRDLSKLNRDMGQILYISSKPRSAELHPANVIPIKPWTYEDGSKDTALLDLMPFLESIVRLNVQDVRVVLDSYKKEMSATGKDIPTIFRERQLALQRRRRDKLANQTKMSRGYDVGKRAQREARAAA</sequence>
<evidence type="ECO:0000256" key="9">
    <source>
        <dbReference type="ARBA" id="ARBA00023010"/>
    </source>
</evidence>
<dbReference type="InParanoid" id="A0A090M564"/>
<evidence type="ECO:0000256" key="7">
    <source>
        <dbReference type="ARBA" id="ARBA00022946"/>
    </source>
</evidence>
<evidence type="ECO:0000256" key="3">
    <source>
        <dbReference type="ARBA" id="ARBA00022448"/>
    </source>
</evidence>
<feature type="domain" description="FCP1 homology" evidence="14">
    <location>
        <begin position="139"/>
        <end position="284"/>
    </location>
</feature>
<feature type="compositionally biased region" description="Basic and acidic residues" evidence="13">
    <location>
        <begin position="340"/>
        <end position="353"/>
    </location>
</feature>
<accession>A0A1Y5I3M3</accession>
<dbReference type="FunCoup" id="A0A090M564">
    <property type="interactions" value="1670"/>
</dbReference>
<dbReference type="GO" id="GO:0015031">
    <property type="term" value="P:protein transport"/>
    <property type="evidence" value="ECO:0007669"/>
    <property type="project" value="UniProtKB-KW"/>
</dbReference>
<evidence type="ECO:0000256" key="11">
    <source>
        <dbReference type="ARBA" id="ARBA00023136"/>
    </source>
</evidence>
<keyword evidence="4" id="KW-0812">Transmembrane</keyword>
<evidence type="ECO:0000256" key="13">
    <source>
        <dbReference type="SAM" id="MobiDB-lite"/>
    </source>
</evidence>
<keyword evidence="3 12" id="KW-0813">Transport</keyword>
<dbReference type="EMBL" id="KZ155826">
    <property type="protein sequence ID" value="OUS44051.1"/>
    <property type="molecule type" value="Genomic_DNA"/>
</dbReference>
<proteinExistence type="inferred from homology"/>
<evidence type="ECO:0000313" key="17">
    <source>
        <dbReference type="Proteomes" id="UP000009170"/>
    </source>
</evidence>
<evidence type="ECO:0000256" key="12">
    <source>
        <dbReference type="RuleBase" id="RU365079"/>
    </source>
</evidence>
<protein>
    <recommendedName>
        <fullName evidence="12">Mitochondrial import inner membrane translocase subunit TIM50</fullName>
    </recommendedName>
</protein>
<dbReference type="InterPro" id="IPR050365">
    <property type="entry name" value="TIM50"/>
</dbReference>
<keyword evidence="11" id="KW-0472">Membrane</keyword>
<dbReference type="Proteomes" id="UP000195557">
    <property type="component" value="Unassembled WGS sequence"/>
</dbReference>
<dbReference type="CDD" id="cd07521">
    <property type="entry name" value="HAD_FCP1-like"/>
    <property type="match status" value="1"/>
</dbReference>
<dbReference type="InterPro" id="IPR023214">
    <property type="entry name" value="HAD_sf"/>
</dbReference>
<dbReference type="AlphaFoldDB" id="A0A090M564"/>
<evidence type="ECO:0000313" key="16">
    <source>
        <dbReference type="EMBL" id="OUS44051.1"/>
    </source>
</evidence>
<keyword evidence="10 12" id="KW-0496">Mitochondrion</keyword>
<accession>A0A090M564</accession>
<accession>A0A454Y7B8</accession>
<dbReference type="PANTHER" id="PTHR12210">
    <property type="entry name" value="DULLARD PROTEIN PHOSPHATASE"/>
    <property type="match status" value="1"/>
</dbReference>
<evidence type="ECO:0000313" key="15">
    <source>
        <dbReference type="EMBL" id="CEF97279.1"/>
    </source>
</evidence>
<comment type="subunit">
    <text evidence="12">Component of the TIM23 complex.</text>
</comment>
<dbReference type="SMART" id="SM00577">
    <property type="entry name" value="CPDc"/>
    <property type="match status" value="1"/>
</dbReference>
<evidence type="ECO:0000256" key="1">
    <source>
        <dbReference type="ARBA" id="ARBA00004434"/>
    </source>
</evidence>
<dbReference type="FunFam" id="3.40.50.1000:FF:000019">
    <property type="entry name" value="Mitochondrial import inner membrane translocase subunit TIM50"/>
    <property type="match status" value="1"/>
</dbReference>
<comment type="subcellular location">
    <subcellularLocation>
        <location evidence="1 12">Mitochondrion inner membrane</location>
        <topology evidence="1 12">Single-pass membrane protein</topology>
    </subcellularLocation>
</comment>
<keyword evidence="7 12" id="KW-0809">Transit peptide</keyword>
<comment type="function">
    <text evidence="12">Essential component of the TIM23 complex, a complex that mediates the translocation of transit peptide-containing proteins across the mitochondrial inner membrane.</text>
</comment>
<evidence type="ECO:0000256" key="8">
    <source>
        <dbReference type="ARBA" id="ARBA00022989"/>
    </source>
</evidence>
<comment type="similarity">
    <text evidence="2 12">Belongs to the TIM50 family.</text>
</comment>
<dbReference type="Gene3D" id="3.40.50.1000">
    <property type="entry name" value="HAD superfamily/HAD-like"/>
    <property type="match status" value="1"/>
</dbReference>
<dbReference type="OrthoDB" id="287041at2759"/>
<dbReference type="EMBL" id="CAID01000003">
    <property type="protein sequence ID" value="CEF97279.1"/>
    <property type="molecule type" value="Genomic_DNA"/>
</dbReference>
<dbReference type="SUPFAM" id="SSF56784">
    <property type="entry name" value="HAD-like"/>
    <property type="match status" value="1"/>
</dbReference>
<gene>
    <name evidence="16" type="ORF">BE221DRAFT_194204</name>
    <name evidence="15" type="ORF">OT_ostta03g04680</name>
</gene>
<reference evidence="15 17" key="1">
    <citation type="journal article" date="2006" name="Proc. Natl. Acad. Sci. U.S.A.">
        <title>Genome analysis of the smallest free-living eukaryote Ostreococcus tauri unveils many unique features.</title>
        <authorList>
            <person name="Derelle E."/>
            <person name="Ferraz C."/>
            <person name="Rombauts S."/>
            <person name="Rouze P."/>
            <person name="Worden A.Z."/>
            <person name="Robbens S."/>
            <person name="Partensky F."/>
            <person name="Degroeve S."/>
            <person name="Echeynie S."/>
            <person name="Cooke R."/>
            <person name="Saeys Y."/>
            <person name="Wuyts J."/>
            <person name="Jabbari K."/>
            <person name="Bowler C."/>
            <person name="Panaud O."/>
            <person name="Piegu B."/>
            <person name="Ball S.G."/>
            <person name="Ral J.-P."/>
            <person name="Bouget F.-Y."/>
            <person name="Piganeau G."/>
            <person name="De Baets B."/>
            <person name="Picard A."/>
            <person name="Delseny M."/>
            <person name="Demaille J."/>
            <person name="Van de Peer Y."/>
            <person name="Moreau H."/>
        </authorList>
    </citation>
    <scope>NUCLEOTIDE SEQUENCE [LARGE SCALE GENOMIC DNA]</scope>
    <source>
        <strain evidence="15 17">OTTH0595</strain>
    </source>
</reference>
<dbReference type="STRING" id="70448.A0A090M564"/>
<evidence type="ECO:0000259" key="14">
    <source>
        <dbReference type="PROSITE" id="PS50969"/>
    </source>
</evidence>
<evidence type="ECO:0000256" key="5">
    <source>
        <dbReference type="ARBA" id="ARBA00022792"/>
    </source>
</evidence>
<keyword evidence="17" id="KW-1185">Reference proteome</keyword>
<dbReference type="InterPro" id="IPR036412">
    <property type="entry name" value="HAD-like_sf"/>
</dbReference>
<dbReference type="Proteomes" id="UP000009170">
    <property type="component" value="Unassembled WGS sequence"/>
</dbReference>
<dbReference type="Pfam" id="PF03031">
    <property type="entry name" value="NIF"/>
    <property type="match status" value="1"/>
</dbReference>
<reference evidence="16" key="3">
    <citation type="submission" date="2017-04" db="EMBL/GenBank/DDBJ databases">
        <title>Population genomics of picophytoplankton unveils novel chromosome hypervariability.</title>
        <authorList>
            <consortium name="DOE Joint Genome Institute"/>
            <person name="Blanc-Mathieu R."/>
            <person name="Krasovec M."/>
            <person name="Hebrard M."/>
            <person name="Yau S."/>
            <person name="Desgranges E."/>
            <person name="Martin J."/>
            <person name="Schackwitz W."/>
            <person name="Kuo A."/>
            <person name="Salin G."/>
            <person name="Donnadieu C."/>
            <person name="Desdevises Y."/>
            <person name="Sanchez-Ferandin S."/>
            <person name="Moreau H."/>
            <person name="Rivals E."/>
            <person name="Grigoriev I.V."/>
            <person name="Grimsley N."/>
            <person name="Eyre-Walker A."/>
            <person name="Piganeau G."/>
        </authorList>
    </citation>
    <scope>NUCLEOTIDE SEQUENCE [LARGE SCALE GENOMIC DNA]</scope>
    <source>
        <strain evidence="16">RCC 1115</strain>
    </source>
</reference>
<keyword evidence="5" id="KW-0999">Mitochondrion inner membrane</keyword>
<reference evidence="15" key="2">
    <citation type="journal article" date="2014" name="BMC Genomics">
        <title>An improved genome of the model marine alga Ostreococcus tauri unfolds by assessing Illumina de novo assemblies.</title>
        <authorList>
            <person name="Blanc-Mathieu R."/>
            <person name="Verhelst B."/>
            <person name="Derelle E."/>
            <person name="Rombauts S."/>
            <person name="Bouget F.Y."/>
            <person name="Carre I."/>
            <person name="Chateau A."/>
            <person name="Eyre-Walker A."/>
            <person name="Grimsley N."/>
            <person name="Moreau H."/>
            <person name="Piegu B."/>
            <person name="Rivals E."/>
            <person name="Schackwitz W."/>
            <person name="Van de Peer Y."/>
            <person name="Piganeau G."/>
        </authorList>
    </citation>
    <scope>NUCLEOTIDE SEQUENCE</scope>
    <source>
        <strain evidence="15">RCC4221</strain>
    </source>
</reference>
<keyword evidence="6 12" id="KW-0653">Protein transport</keyword>
<evidence type="ECO:0000256" key="4">
    <source>
        <dbReference type="ARBA" id="ARBA00022692"/>
    </source>
</evidence>
<feature type="region of interest" description="Disordered" evidence="13">
    <location>
        <begin position="325"/>
        <end position="353"/>
    </location>
</feature>
<dbReference type="InterPro" id="IPR004274">
    <property type="entry name" value="FCP1_dom"/>
</dbReference>